<feature type="domain" description="Protein kinase" evidence="16">
    <location>
        <begin position="940"/>
        <end position="1217"/>
    </location>
</feature>
<evidence type="ECO:0000256" key="7">
    <source>
        <dbReference type="ARBA" id="ARBA00022777"/>
    </source>
</evidence>
<dbReference type="GO" id="GO:0022008">
    <property type="term" value="P:neurogenesis"/>
    <property type="evidence" value="ECO:0007669"/>
    <property type="project" value="TreeGrafter"/>
</dbReference>
<accession>A0A1B1ACY3</accession>
<evidence type="ECO:0000256" key="5">
    <source>
        <dbReference type="ARBA" id="ARBA00022692"/>
    </source>
</evidence>
<dbReference type="InterPro" id="IPR001245">
    <property type="entry name" value="Ser-Thr/Tyr_kinase_cat_dom"/>
</dbReference>
<feature type="non-terminal residue" evidence="17">
    <location>
        <position position="1"/>
    </location>
</feature>
<proteinExistence type="evidence at transcript level"/>
<evidence type="ECO:0000256" key="14">
    <source>
        <dbReference type="ARBA" id="ARBA00051243"/>
    </source>
</evidence>
<dbReference type="PANTHER" id="PTHR24416:SF566">
    <property type="entry name" value="EPIDERMAL GROWTH FACTOR RECEPTOR"/>
    <property type="match status" value="1"/>
</dbReference>
<keyword evidence="10 15" id="KW-0472">Membrane</keyword>
<dbReference type="CDD" id="cd00064">
    <property type="entry name" value="FU"/>
    <property type="match status" value="2"/>
</dbReference>
<evidence type="ECO:0000256" key="11">
    <source>
        <dbReference type="ARBA" id="ARBA00023137"/>
    </source>
</evidence>
<dbReference type="EC" id="2.7.10.1" evidence="2"/>
<reference evidence="17" key="1">
    <citation type="journal article" date="2016" name="Sci. Rep.">
        <title>Evolution of the EGFR pathway in Metazoa and its diversification in the planarian Schmidtea mediterranea.</title>
        <authorList>
            <person name="Barberan S."/>
            <person name="Martin-Duran J.M."/>
            <person name="Cebria F."/>
        </authorList>
    </citation>
    <scope>NUCLEOTIDE SEQUENCE</scope>
</reference>
<dbReference type="PROSITE" id="PS50011">
    <property type="entry name" value="PROTEIN_KINASE_DOM"/>
    <property type="match status" value="1"/>
</dbReference>
<dbReference type="InterPro" id="IPR036941">
    <property type="entry name" value="Rcpt_L-dom_sf"/>
</dbReference>
<dbReference type="OrthoDB" id="6219513at2759"/>
<dbReference type="PANTHER" id="PTHR24416">
    <property type="entry name" value="TYROSINE-PROTEIN KINASE RECEPTOR"/>
    <property type="match status" value="1"/>
</dbReference>
<dbReference type="InterPro" id="IPR006212">
    <property type="entry name" value="Furin_repeat"/>
</dbReference>
<feature type="transmembrane region" description="Helical" evidence="15">
    <location>
        <begin position="12"/>
        <end position="35"/>
    </location>
</feature>
<comment type="catalytic activity">
    <reaction evidence="14">
        <text>L-tyrosyl-[protein] + ATP = O-phospho-L-tyrosyl-[protein] + ADP + H(+)</text>
        <dbReference type="Rhea" id="RHEA:10596"/>
        <dbReference type="Rhea" id="RHEA-COMP:10136"/>
        <dbReference type="Rhea" id="RHEA-COMP:20101"/>
        <dbReference type="ChEBI" id="CHEBI:15378"/>
        <dbReference type="ChEBI" id="CHEBI:30616"/>
        <dbReference type="ChEBI" id="CHEBI:46858"/>
        <dbReference type="ChEBI" id="CHEBI:61978"/>
        <dbReference type="ChEBI" id="CHEBI:456216"/>
        <dbReference type="EC" id="2.7.10.1"/>
    </reaction>
</comment>
<dbReference type="Pfam" id="PF01030">
    <property type="entry name" value="Recep_L_domain"/>
    <property type="match status" value="2"/>
</dbReference>
<evidence type="ECO:0000256" key="12">
    <source>
        <dbReference type="ARBA" id="ARBA00023170"/>
    </source>
</evidence>
<dbReference type="Pfam" id="PF00757">
    <property type="entry name" value="Furin-like"/>
    <property type="match status" value="1"/>
</dbReference>
<dbReference type="Gene3D" id="3.80.20.20">
    <property type="entry name" value="Receptor L-domain"/>
    <property type="match status" value="2"/>
</dbReference>
<dbReference type="PRINTS" id="PR00109">
    <property type="entry name" value="TYRKINASE"/>
</dbReference>
<dbReference type="Gene3D" id="3.30.200.20">
    <property type="entry name" value="Phosphorylase Kinase, domain 1"/>
    <property type="match status" value="1"/>
</dbReference>
<keyword evidence="3" id="KW-0597">Phosphoprotein</keyword>
<evidence type="ECO:0000256" key="9">
    <source>
        <dbReference type="ARBA" id="ARBA00022989"/>
    </source>
</evidence>
<dbReference type="InterPro" id="IPR050122">
    <property type="entry name" value="RTK"/>
</dbReference>
<keyword evidence="6" id="KW-0547">Nucleotide-binding</keyword>
<comment type="subcellular location">
    <subcellularLocation>
        <location evidence="1">Membrane</location>
        <topology evidence="1">Single-pass type I membrane protein</topology>
    </subcellularLocation>
</comment>
<evidence type="ECO:0000256" key="6">
    <source>
        <dbReference type="ARBA" id="ARBA00022741"/>
    </source>
</evidence>
<dbReference type="InterPro" id="IPR011009">
    <property type="entry name" value="Kinase-like_dom_sf"/>
</dbReference>
<dbReference type="FunFam" id="1.10.510.10:FF:000027">
    <property type="entry name" value="Receptor protein-tyrosine kinase"/>
    <property type="match status" value="1"/>
</dbReference>
<dbReference type="GO" id="GO:0008284">
    <property type="term" value="P:positive regulation of cell population proliferation"/>
    <property type="evidence" value="ECO:0007669"/>
    <property type="project" value="TreeGrafter"/>
</dbReference>
<dbReference type="Pfam" id="PF07714">
    <property type="entry name" value="PK_Tyr_Ser-Thr"/>
    <property type="match status" value="1"/>
</dbReference>
<dbReference type="InterPro" id="IPR000719">
    <property type="entry name" value="Prot_kinase_dom"/>
</dbReference>
<dbReference type="InterPro" id="IPR006211">
    <property type="entry name" value="Furin-like_Cys-rich_dom"/>
</dbReference>
<sequence length="1344" mass="152146">RIFNYVKFDCWLLRVLNFIMVFTLFHLLILSKFIYFGDSKPNATDTSQSLTYSLIEYPEIKYCFSSMDLLDGSQSSNYNTLKQDLGNNCTHVYGNIFINNVKSESNGSEPDLEFLSGIKEITGSLKIRNSNISSVPLRNLRVIRGDSRLYTHDSMGALQNSFEVSIDQDISVSNSIKTVIDLRSLRSIVSGNIYISSQFCSSLANVEWNELLEDPTRQSVTGKCTPQPTKCSKKCMQKGKSGFCWGPLTSQCQIFSKCRKRMCANRCFLSETGDEECCNSQCLGGCTSSDSSSCIACQGVLDNNVCQPECPPKKIINRETGIPEPNKYFRPLFVNICLNKCPEGLLEQEGECKTQCTFRKYERQGDQCVPCKILCEQICTLEEIFSPNDFKYSYFSLDYPKLKKLANCTTFKGFVQIDTESFVKHRPEIVPISNSDDLKFLENLRNISGSVYIDLKDAPFKLDSLSFLSNLQAIESLVPIISTSLTIINTDISYLGLKSLKTIKNKAIFFKNNTKLCYFDIKKFKNIVKTDTLNDVTIISDNGMADPKLCEQRGNVCSVQCDSQLGCWGPGPNHCISCANVRLGTICAENCLVQPGYLTNPDSTSKVCLKCHDECAKTCSGLRSDQCIGGCKHAMENSMCVRECSRTHFLNKITKTCEPCHKDCHSRSITRLPVCTGPSNTPGPGGCNKCQSMILRRDYQVERCYQNTSLNGYFSLNHPNTNSSPHSNFIEKFTDLIVILEPCHDLCSQCTIGTDQRISLSKTDWKGCTQCKGYWFDDKCVSICPKVRTFLKADETNSSLGKCHPCHPQCNGCYGVDKNHCIHCNNFKLPENENLTSFSCVESCPSNYKETSGNSNENICVFVFLSGLELILVILAVVLFFVLCTLFTIITKFCHARKGKRKRDKLKAYFSNANESDSQTPSPPNMNHLLVISSDNLEFIMGGEILGKGTFGSVYAGKWKLDNGCFDDNSSMNSCKDSKVDVVIKVLNHSCDQNEFMDEVRIMASVRHKHCLRLIGVSYKGSEKLLISSYMPLGSMEKYLEKNKKSLTGKILLKWAEQIANGMLYLENNHIIHRDLATRNVLIYKENHVQITDFGLSKIINPNKDEMQIFGGMVPVRWLAIETLRDGIYSHKTDVWAYAVTLWEIFTFATVPYEFLKAHEIRDEIIKGTRLRQPDICSLDIYILMLKCWSVDPEERPNFEYLWTEFKNYSNNSETYLSYPNVEQNYTTNTFNNYIEIKQHEDEISYHAPHSPNQNRVRVIGNMRPRGNQKSIIVPEHVQRFLNGPPIRNLLYEPVNFSKTSNITLNGSFNKSNGNTNYHDFHSRPDVSPSSLTIEYLEPLTTRI</sequence>
<keyword evidence="11" id="KW-0829">Tyrosine-protein kinase</keyword>
<dbReference type="InterPro" id="IPR008266">
    <property type="entry name" value="Tyr_kinase_AS"/>
</dbReference>
<dbReference type="SUPFAM" id="SSF57184">
    <property type="entry name" value="Growth factor receptor domain"/>
    <property type="match status" value="3"/>
</dbReference>
<keyword evidence="7" id="KW-0418">Kinase</keyword>
<dbReference type="EMBL" id="KU850496">
    <property type="protein sequence ID" value="ANP44413.1"/>
    <property type="molecule type" value="mRNA"/>
</dbReference>
<keyword evidence="12 17" id="KW-0675">Receptor</keyword>
<evidence type="ECO:0000256" key="4">
    <source>
        <dbReference type="ARBA" id="ARBA00022679"/>
    </source>
</evidence>
<evidence type="ECO:0000256" key="8">
    <source>
        <dbReference type="ARBA" id="ARBA00022840"/>
    </source>
</evidence>
<dbReference type="GO" id="GO:0009925">
    <property type="term" value="C:basal plasma membrane"/>
    <property type="evidence" value="ECO:0007669"/>
    <property type="project" value="TreeGrafter"/>
</dbReference>
<dbReference type="GO" id="GO:0038127">
    <property type="term" value="P:ERBB signaling pathway"/>
    <property type="evidence" value="ECO:0007669"/>
    <property type="project" value="UniProtKB-ARBA"/>
</dbReference>
<dbReference type="Gene3D" id="1.10.510.10">
    <property type="entry name" value="Transferase(Phosphotransferase) domain 1"/>
    <property type="match status" value="1"/>
</dbReference>
<dbReference type="PROSITE" id="PS00109">
    <property type="entry name" value="PROTEIN_KINASE_TYR"/>
    <property type="match status" value="1"/>
</dbReference>
<evidence type="ECO:0000259" key="16">
    <source>
        <dbReference type="PROSITE" id="PS50011"/>
    </source>
</evidence>
<dbReference type="InterPro" id="IPR032778">
    <property type="entry name" value="GF_recep_IV"/>
</dbReference>
<dbReference type="SUPFAM" id="SSF52058">
    <property type="entry name" value="L domain-like"/>
    <property type="match status" value="2"/>
</dbReference>
<dbReference type="SUPFAM" id="SSF56112">
    <property type="entry name" value="Protein kinase-like (PK-like)"/>
    <property type="match status" value="1"/>
</dbReference>
<evidence type="ECO:0000256" key="13">
    <source>
        <dbReference type="ARBA" id="ARBA00023180"/>
    </source>
</evidence>
<dbReference type="InterPro" id="IPR009030">
    <property type="entry name" value="Growth_fac_rcpt_cys_sf"/>
</dbReference>
<dbReference type="Gene3D" id="2.10.220.10">
    <property type="entry name" value="Hormone Receptor, Insulin-like Growth Factor Receptor 1, Chain A, domain 2"/>
    <property type="match status" value="3"/>
</dbReference>
<keyword evidence="8" id="KW-0067">ATP-binding</keyword>
<keyword evidence="4" id="KW-0808">Transferase</keyword>
<keyword evidence="5 15" id="KW-0812">Transmembrane</keyword>
<dbReference type="GO" id="GO:0043066">
    <property type="term" value="P:negative regulation of apoptotic process"/>
    <property type="evidence" value="ECO:0007669"/>
    <property type="project" value="TreeGrafter"/>
</dbReference>
<organism evidence="17">
    <name type="scientific">Schmidtea mediterranea</name>
    <name type="common">Freshwater planarian flatworm</name>
    <dbReference type="NCBI Taxonomy" id="79327"/>
    <lineage>
        <taxon>Eukaryota</taxon>
        <taxon>Metazoa</taxon>
        <taxon>Spiralia</taxon>
        <taxon>Lophotrochozoa</taxon>
        <taxon>Platyhelminthes</taxon>
        <taxon>Rhabditophora</taxon>
        <taxon>Seriata</taxon>
        <taxon>Tricladida</taxon>
        <taxon>Continenticola</taxon>
        <taxon>Geoplanoidea</taxon>
        <taxon>Dugesiidae</taxon>
        <taxon>Schmidtea</taxon>
    </lineage>
</organism>
<evidence type="ECO:0000256" key="1">
    <source>
        <dbReference type="ARBA" id="ARBA00004479"/>
    </source>
</evidence>
<evidence type="ECO:0000256" key="15">
    <source>
        <dbReference type="SAM" id="Phobius"/>
    </source>
</evidence>
<name>A0A1B1ACY3_SCHMD</name>
<evidence type="ECO:0000256" key="3">
    <source>
        <dbReference type="ARBA" id="ARBA00022553"/>
    </source>
</evidence>
<keyword evidence="9 15" id="KW-1133">Transmembrane helix</keyword>
<evidence type="ECO:0000313" key="17">
    <source>
        <dbReference type="EMBL" id="ANP44413.1"/>
    </source>
</evidence>
<dbReference type="GO" id="GO:0043235">
    <property type="term" value="C:receptor complex"/>
    <property type="evidence" value="ECO:0007669"/>
    <property type="project" value="TreeGrafter"/>
</dbReference>
<feature type="transmembrane region" description="Helical" evidence="15">
    <location>
        <begin position="861"/>
        <end position="894"/>
    </location>
</feature>
<dbReference type="InterPro" id="IPR000494">
    <property type="entry name" value="Rcpt_L-dom"/>
</dbReference>
<dbReference type="SMART" id="SM00219">
    <property type="entry name" value="TyrKc"/>
    <property type="match status" value="1"/>
</dbReference>
<dbReference type="GO" id="GO:0005524">
    <property type="term" value="F:ATP binding"/>
    <property type="evidence" value="ECO:0007669"/>
    <property type="project" value="UniProtKB-KW"/>
</dbReference>
<dbReference type="GO" id="GO:0004714">
    <property type="term" value="F:transmembrane receptor protein tyrosine kinase activity"/>
    <property type="evidence" value="ECO:0007669"/>
    <property type="project" value="UniProtKB-EC"/>
</dbReference>
<protein>
    <recommendedName>
        <fullName evidence="2">receptor protein-tyrosine kinase</fullName>
        <ecNumber evidence="2">2.7.10.1</ecNumber>
    </recommendedName>
</protein>
<dbReference type="InterPro" id="IPR020635">
    <property type="entry name" value="Tyr_kinase_cat_dom"/>
</dbReference>
<evidence type="ECO:0000256" key="2">
    <source>
        <dbReference type="ARBA" id="ARBA00011902"/>
    </source>
</evidence>
<keyword evidence="13" id="KW-0325">Glycoprotein</keyword>
<evidence type="ECO:0000256" key="10">
    <source>
        <dbReference type="ARBA" id="ARBA00023136"/>
    </source>
</evidence>
<dbReference type="SMART" id="SM00261">
    <property type="entry name" value="FU"/>
    <property type="match status" value="6"/>
</dbReference>
<dbReference type="Pfam" id="PF14843">
    <property type="entry name" value="GF_recep_IV"/>
    <property type="match status" value="2"/>
</dbReference>